<dbReference type="PANTHER" id="PTHR15574">
    <property type="entry name" value="WD REPEAT DOMAIN-CONTAINING FAMILY"/>
    <property type="match status" value="1"/>
</dbReference>
<dbReference type="InterPro" id="IPR015943">
    <property type="entry name" value="WD40/YVTN_repeat-like_dom_sf"/>
</dbReference>
<dbReference type="KEGG" id="acan:ACA1_033910"/>
<feature type="non-terminal residue" evidence="4">
    <location>
        <position position="1"/>
    </location>
</feature>
<evidence type="ECO:0000256" key="3">
    <source>
        <dbReference type="SAM" id="MobiDB-lite"/>
    </source>
</evidence>
<name>L8GV24_ACACF</name>
<dbReference type="VEuPathDB" id="AmoebaDB:ACA1_033910"/>
<keyword evidence="2" id="KW-0677">Repeat</keyword>
<dbReference type="AlphaFoldDB" id="L8GV24"/>
<dbReference type="RefSeq" id="XP_004338476.1">
    <property type="nucleotide sequence ID" value="XM_004338428.1"/>
</dbReference>
<dbReference type="OrthoDB" id="4869960at2759"/>
<protein>
    <submittedName>
        <fullName evidence="4">Uncharacterized protein</fullName>
    </submittedName>
</protein>
<keyword evidence="5" id="KW-1185">Reference proteome</keyword>
<dbReference type="Gene3D" id="2.130.10.10">
    <property type="entry name" value="YVTN repeat-like/Quinoprotein amine dehydrogenase"/>
    <property type="match status" value="1"/>
</dbReference>
<feature type="region of interest" description="Disordered" evidence="3">
    <location>
        <begin position="169"/>
        <end position="210"/>
    </location>
</feature>
<dbReference type="InterPro" id="IPR036322">
    <property type="entry name" value="WD40_repeat_dom_sf"/>
</dbReference>
<dbReference type="InterPro" id="IPR045151">
    <property type="entry name" value="DCAF8"/>
</dbReference>
<evidence type="ECO:0000256" key="2">
    <source>
        <dbReference type="ARBA" id="ARBA00022737"/>
    </source>
</evidence>
<reference evidence="4 5" key="1">
    <citation type="journal article" date="2013" name="Genome Biol.">
        <title>Genome of Acanthamoeba castellanii highlights extensive lateral gene transfer and early evolution of tyrosine kinase signaling.</title>
        <authorList>
            <person name="Clarke M."/>
            <person name="Lohan A.J."/>
            <person name="Liu B."/>
            <person name="Lagkouvardos I."/>
            <person name="Roy S."/>
            <person name="Zafar N."/>
            <person name="Bertelli C."/>
            <person name="Schilde C."/>
            <person name="Kianianmomeni A."/>
            <person name="Burglin T.R."/>
            <person name="Frech C."/>
            <person name="Turcotte B."/>
            <person name="Kopec K.O."/>
            <person name="Synnott J.M."/>
            <person name="Choo C."/>
            <person name="Paponov I."/>
            <person name="Finkler A."/>
            <person name="Soon Heng Tan C."/>
            <person name="Hutchins A.P."/>
            <person name="Weinmeier T."/>
            <person name="Rattei T."/>
            <person name="Chu J.S."/>
            <person name="Gimenez G."/>
            <person name="Irimia M."/>
            <person name="Rigden D.J."/>
            <person name="Fitzpatrick D.A."/>
            <person name="Lorenzo-Morales J."/>
            <person name="Bateman A."/>
            <person name="Chiu C.H."/>
            <person name="Tang P."/>
            <person name="Hegemann P."/>
            <person name="Fromm H."/>
            <person name="Raoult D."/>
            <person name="Greub G."/>
            <person name="Miranda-Saavedra D."/>
            <person name="Chen N."/>
            <person name="Nash P."/>
            <person name="Ginger M.L."/>
            <person name="Horn M."/>
            <person name="Schaap P."/>
            <person name="Caler L."/>
            <person name="Loftus B."/>
        </authorList>
    </citation>
    <scope>NUCLEOTIDE SEQUENCE [LARGE SCALE GENOMIC DNA]</scope>
    <source>
        <strain evidence="4 5">Neff</strain>
    </source>
</reference>
<dbReference type="SUPFAM" id="SSF50978">
    <property type="entry name" value="WD40 repeat-like"/>
    <property type="match status" value="1"/>
</dbReference>
<proteinExistence type="predicted"/>
<dbReference type="GO" id="GO:0080008">
    <property type="term" value="C:Cul4-RING E3 ubiquitin ligase complex"/>
    <property type="evidence" value="ECO:0007669"/>
    <property type="project" value="TreeGrafter"/>
</dbReference>
<accession>L8GV24</accession>
<sequence>IVNRIVIDPNGSNVYFTCGDDGTVRRFDRRVQHECRGAGEQCEDNVFVDLTKGDKYTNRNVGLNTLSINPSTGLQIATAGSDPFVRLYDVRKPTQPFRVYRPSWRSEEQRKAQRSGRSLYMSHPHLTSLVFDRTGTELLASYGGDYIYLLSLAGGTDGVTLTEGMEMEGGIRAASPTRPQRGGDEGDCGDMMNSQPTTSPPKRKRKRTRS</sequence>
<organism evidence="4 5">
    <name type="scientific">Acanthamoeba castellanii (strain ATCC 30010 / Neff)</name>
    <dbReference type="NCBI Taxonomy" id="1257118"/>
    <lineage>
        <taxon>Eukaryota</taxon>
        <taxon>Amoebozoa</taxon>
        <taxon>Discosea</taxon>
        <taxon>Longamoebia</taxon>
        <taxon>Centramoebida</taxon>
        <taxon>Acanthamoebidae</taxon>
        <taxon>Acanthamoeba</taxon>
    </lineage>
</organism>
<dbReference type="Proteomes" id="UP000011083">
    <property type="component" value="Unassembled WGS sequence"/>
</dbReference>
<feature type="non-terminal residue" evidence="4">
    <location>
        <position position="210"/>
    </location>
</feature>
<dbReference type="STRING" id="1257118.L8GV24"/>
<feature type="compositionally biased region" description="Basic residues" evidence="3">
    <location>
        <begin position="201"/>
        <end position="210"/>
    </location>
</feature>
<keyword evidence="1" id="KW-0853">WD repeat</keyword>
<dbReference type="GeneID" id="14917173"/>
<dbReference type="EMBL" id="KB007992">
    <property type="protein sequence ID" value="ELR16463.1"/>
    <property type="molecule type" value="Genomic_DNA"/>
</dbReference>
<dbReference type="GO" id="GO:0005737">
    <property type="term" value="C:cytoplasm"/>
    <property type="evidence" value="ECO:0007669"/>
    <property type="project" value="TreeGrafter"/>
</dbReference>
<evidence type="ECO:0000256" key="1">
    <source>
        <dbReference type="ARBA" id="ARBA00022574"/>
    </source>
</evidence>
<evidence type="ECO:0000313" key="4">
    <source>
        <dbReference type="EMBL" id="ELR16463.1"/>
    </source>
</evidence>
<gene>
    <name evidence="4" type="ORF">ACA1_033910</name>
</gene>
<evidence type="ECO:0000313" key="5">
    <source>
        <dbReference type="Proteomes" id="UP000011083"/>
    </source>
</evidence>